<evidence type="ECO:0008006" key="3">
    <source>
        <dbReference type="Google" id="ProtNLM"/>
    </source>
</evidence>
<reference evidence="1 2" key="1">
    <citation type="submission" date="2019-01" db="EMBL/GenBank/DDBJ databases">
        <title>Comparative genomic analysis identifies haemin-independent Haemophilus haemolyticus: a formal re-classification of Haemophilus intermedius.</title>
        <authorList>
            <person name="Harris T.M."/>
            <person name="Price E.P."/>
            <person name="Sarovich D.S."/>
            <person name="Norskov-Lauritsen N."/>
            <person name="Beissbarth J."/>
            <person name="Chang A.B."/>
            <person name="Smith-Vaughan H.C."/>
        </authorList>
    </citation>
    <scope>NUCLEOTIDE SEQUENCE [LARGE SCALE GENOMIC DNA]</scope>
    <source>
        <strain evidence="1 2">CCUG 15949</strain>
    </source>
</reference>
<comment type="caution">
    <text evidence="1">The sequence shown here is derived from an EMBL/GenBank/DDBJ whole genome shotgun (WGS) entry which is preliminary data.</text>
</comment>
<sequence length="76" mass="8537">MIEVGAMILFLIAFSAMLFFLFDQPLSATLVLCGACWLSGWYFAHNTVATECERLGKFYVGKNVYQCSKIETLEGK</sequence>
<evidence type="ECO:0000313" key="1">
    <source>
        <dbReference type="EMBL" id="TPH07159.1"/>
    </source>
</evidence>
<dbReference type="Proteomes" id="UP000318353">
    <property type="component" value="Unassembled WGS sequence"/>
</dbReference>
<proteinExistence type="predicted"/>
<name>A0ABY2YQW2_HAEHA</name>
<protein>
    <recommendedName>
        <fullName evidence="3">TMhelix containing protein</fullName>
    </recommendedName>
</protein>
<dbReference type="EMBL" id="SDPH01000004">
    <property type="protein sequence ID" value="TPH07159.1"/>
    <property type="molecule type" value="Genomic_DNA"/>
</dbReference>
<evidence type="ECO:0000313" key="2">
    <source>
        <dbReference type="Proteomes" id="UP000318353"/>
    </source>
</evidence>
<keyword evidence="2" id="KW-1185">Reference proteome</keyword>
<organism evidence="1 2">
    <name type="scientific">Haemophilus haemolyticus</name>
    <dbReference type="NCBI Taxonomy" id="726"/>
    <lineage>
        <taxon>Bacteria</taxon>
        <taxon>Pseudomonadati</taxon>
        <taxon>Pseudomonadota</taxon>
        <taxon>Gammaproteobacteria</taxon>
        <taxon>Pasteurellales</taxon>
        <taxon>Pasteurellaceae</taxon>
        <taxon>Haemophilus</taxon>
    </lineage>
</organism>
<gene>
    <name evidence="1" type="ORF">EUX50_02270</name>
</gene>
<accession>A0ABY2YQW2</accession>